<keyword evidence="3" id="KW-1185">Reference proteome</keyword>
<evidence type="ECO:0000256" key="1">
    <source>
        <dbReference type="SAM" id="Phobius"/>
    </source>
</evidence>
<keyword evidence="1" id="KW-0472">Membrane</keyword>
<proteinExistence type="predicted"/>
<protein>
    <recommendedName>
        <fullName evidence="4">Transmembrane protein</fullName>
    </recommendedName>
</protein>
<organism evidence="2 3">
    <name type="scientific">endosymbiont of Riftia pachyptila</name>
    <name type="common">vent Ph05</name>
    <dbReference type="NCBI Taxonomy" id="1048808"/>
    <lineage>
        <taxon>Bacteria</taxon>
        <taxon>Pseudomonadati</taxon>
        <taxon>Pseudomonadota</taxon>
        <taxon>Gammaproteobacteria</taxon>
        <taxon>sulfur-oxidizing symbionts</taxon>
    </lineage>
</organism>
<dbReference type="Proteomes" id="UP000004491">
    <property type="component" value="Unassembled WGS sequence"/>
</dbReference>
<feature type="transmembrane region" description="Helical" evidence="1">
    <location>
        <begin position="76"/>
        <end position="98"/>
    </location>
</feature>
<keyword evidence="1" id="KW-0812">Transmembrane</keyword>
<accession>G2DBH1</accession>
<comment type="caution">
    <text evidence="2">The sequence shown here is derived from an EMBL/GenBank/DDBJ whole genome shotgun (WGS) entry which is preliminary data.</text>
</comment>
<reference evidence="2" key="1">
    <citation type="journal article" date="2011" name="ISME J.">
        <title>The endosymbionts of the deep-sea tubeworms Riftia pachyptila and Tevnia jerichonana share an identical physiology as revealed by proteogenomic analyses.</title>
        <authorList>
            <person name="Gardebrecht A."/>
            <person name="Markert S."/>
            <person name="Felbeck H."/>
            <person name="Thuermer A."/>
            <person name="Albrecht D."/>
            <person name="Wollherr A."/>
            <person name="Kabisch J."/>
            <person name="Lehmann R."/>
            <person name="Daniel R."/>
            <person name="Liesegang H."/>
            <person name="Hecker M."/>
            <person name="Sievert S.M."/>
            <person name="Schweder T."/>
        </authorList>
    </citation>
    <scope>NUCLEOTIDE SEQUENCE [LARGE SCALE GENOMIC DNA]</scope>
</reference>
<dbReference type="AlphaFoldDB" id="G2DBH1"/>
<feature type="transmembrane region" description="Helical" evidence="1">
    <location>
        <begin position="110"/>
        <end position="136"/>
    </location>
</feature>
<keyword evidence="1" id="KW-1133">Transmembrane helix</keyword>
<gene>
    <name evidence="2" type="ORF">Rifp1Sym_ar00220</name>
</gene>
<evidence type="ECO:0000313" key="3">
    <source>
        <dbReference type="Proteomes" id="UP000004491"/>
    </source>
</evidence>
<feature type="transmembrane region" description="Helical" evidence="1">
    <location>
        <begin position="45"/>
        <end position="64"/>
    </location>
</feature>
<evidence type="ECO:0000313" key="2">
    <source>
        <dbReference type="EMBL" id="EGV52037.1"/>
    </source>
</evidence>
<evidence type="ECO:0008006" key="4">
    <source>
        <dbReference type="Google" id="ProtNLM"/>
    </source>
</evidence>
<name>G2DBH1_9GAMM</name>
<sequence length="161" mass="18477">MPDGLHLPCAQAQCSLFWEVGMGSRLFWLFPAQSRYLPGHRWINITLRTLHLVGIAGIGGGFFYAAEGDLWKSFLWLTLVSGLLLSLLFIYANGIWLLQLRGHVIMLKLLLLYGATLWPEWAPWLVVLVVILSGWISHATGDVRYYSLFHRRRLERLDPDE</sequence>
<dbReference type="EMBL" id="AFOC01000018">
    <property type="protein sequence ID" value="EGV52037.1"/>
    <property type="molecule type" value="Genomic_DNA"/>
</dbReference>